<feature type="transmembrane region" description="Helical" evidence="5">
    <location>
        <begin position="43"/>
        <end position="61"/>
    </location>
</feature>
<reference evidence="8" key="1">
    <citation type="journal article" date="2019" name="Int. J. Syst. Evol. Microbiol.">
        <title>The Global Catalogue of Microorganisms (GCM) 10K type strain sequencing project: providing services to taxonomists for standard genome sequencing and annotation.</title>
        <authorList>
            <consortium name="The Broad Institute Genomics Platform"/>
            <consortium name="The Broad Institute Genome Sequencing Center for Infectious Disease"/>
            <person name="Wu L."/>
            <person name="Ma J."/>
        </authorList>
    </citation>
    <scope>NUCLEOTIDE SEQUENCE [LARGE SCALE GENOMIC DNA]</scope>
    <source>
        <strain evidence="8">CGMCC 1.7656</strain>
    </source>
</reference>
<accession>A0ABQ2NKY2</accession>
<evidence type="ECO:0000256" key="1">
    <source>
        <dbReference type="ARBA" id="ARBA00004141"/>
    </source>
</evidence>
<keyword evidence="2 5" id="KW-0812">Transmembrane</keyword>
<evidence type="ECO:0000256" key="4">
    <source>
        <dbReference type="ARBA" id="ARBA00023136"/>
    </source>
</evidence>
<evidence type="ECO:0000256" key="2">
    <source>
        <dbReference type="ARBA" id="ARBA00022692"/>
    </source>
</evidence>
<dbReference type="RefSeq" id="WP_188618406.1">
    <property type="nucleotide sequence ID" value="NZ_BMLV01000006.1"/>
</dbReference>
<keyword evidence="4 5" id="KW-0472">Membrane</keyword>
<gene>
    <name evidence="7" type="ORF">GCM10010992_24320</name>
</gene>
<sequence length="218" mass="25203">MENNYFKEFDNGALMTEKEIFTKIFTHPKEALQYIQENKFENYLTIIIFSLGIFSSLESILSKNQNVQGENIVFYVSMAIIFGGLFGWISFYLIGWLTYFTGKWMNGKGKTSDFVRVYAYSSLPKLFSIFIVILQIIVYQYFLNDFSGEKIMWNFYMILVYSLAVLQLLVWAWIIVLNVIGIAVVQKFSYGKAILNYIASIAVIVTPIVLLILILTLL</sequence>
<organism evidence="7 8">
    <name type="scientific">Cloacibacterium rupense</name>
    <dbReference type="NCBI Taxonomy" id="517423"/>
    <lineage>
        <taxon>Bacteria</taxon>
        <taxon>Pseudomonadati</taxon>
        <taxon>Bacteroidota</taxon>
        <taxon>Flavobacteriia</taxon>
        <taxon>Flavobacteriales</taxon>
        <taxon>Weeksellaceae</taxon>
    </lineage>
</organism>
<keyword evidence="8" id="KW-1185">Reference proteome</keyword>
<feature type="transmembrane region" description="Helical" evidence="5">
    <location>
        <begin position="197"/>
        <end position="217"/>
    </location>
</feature>
<evidence type="ECO:0000259" key="6">
    <source>
        <dbReference type="Pfam" id="PF04893"/>
    </source>
</evidence>
<feature type="domain" description="Yip1" evidence="6">
    <location>
        <begin position="23"/>
        <end position="210"/>
    </location>
</feature>
<dbReference type="EMBL" id="BMLV01000006">
    <property type="protein sequence ID" value="GGP05969.1"/>
    <property type="molecule type" value="Genomic_DNA"/>
</dbReference>
<comment type="subcellular location">
    <subcellularLocation>
        <location evidence="1">Membrane</location>
        <topology evidence="1">Multi-pass membrane protein</topology>
    </subcellularLocation>
</comment>
<dbReference type="Proteomes" id="UP000620064">
    <property type="component" value="Unassembled WGS sequence"/>
</dbReference>
<dbReference type="Pfam" id="PF04893">
    <property type="entry name" value="Yip1"/>
    <property type="match status" value="1"/>
</dbReference>
<name>A0ABQ2NKY2_9FLAO</name>
<protein>
    <recommendedName>
        <fullName evidence="6">Yip1 domain-containing protein</fullName>
    </recommendedName>
</protein>
<proteinExistence type="predicted"/>
<keyword evidence="3 5" id="KW-1133">Transmembrane helix</keyword>
<evidence type="ECO:0000256" key="3">
    <source>
        <dbReference type="ARBA" id="ARBA00022989"/>
    </source>
</evidence>
<feature type="transmembrane region" description="Helical" evidence="5">
    <location>
        <begin position="155"/>
        <end position="185"/>
    </location>
</feature>
<evidence type="ECO:0000313" key="8">
    <source>
        <dbReference type="Proteomes" id="UP000620064"/>
    </source>
</evidence>
<dbReference type="InterPro" id="IPR006977">
    <property type="entry name" value="Yip1_dom"/>
</dbReference>
<evidence type="ECO:0000313" key="7">
    <source>
        <dbReference type="EMBL" id="GGP05969.1"/>
    </source>
</evidence>
<evidence type="ECO:0000256" key="5">
    <source>
        <dbReference type="SAM" id="Phobius"/>
    </source>
</evidence>
<feature type="transmembrane region" description="Helical" evidence="5">
    <location>
        <begin position="73"/>
        <end position="97"/>
    </location>
</feature>
<comment type="caution">
    <text evidence="7">The sequence shown here is derived from an EMBL/GenBank/DDBJ whole genome shotgun (WGS) entry which is preliminary data.</text>
</comment>
<feature type="transmembrane region" description="Helical" evidence="5">
    <location>
        <begin position="117"/>
        <end position="143"/>
    </location>
</feature>